<sequence length="300" mass="34178">MTHRKKVTYAERDAPLCRGRKMQEDKMPELAEVEMIRRVLEPQLGGRTVTKLLVVRPEVVAHPQTEQFAENVCGAVIERLCRRGKYLQIIFQNGSRAVVHLRMTGQLLVLPADSPPEKYTQLVLSLDDGRELRFLDMRRFGRWWFLQKDEPDTFTGMQTLGPEPSDERLTAGYLREKAGASRKAIKDWLLCQQYVAGIGNIYSDEILFAAGIYPGRGACSLTEKEWERLAEEIPRTMQFFVEKNEISAEDYLKSKGRDYRNTPYLQVYGHKGAPCPKCGAPLAGSRIAGRSSVYCLQCQK</sequence>
<dbReference type="InterPro" id="IPR012319">
    <property type="entry name" value="FPG_cat"/>
</dbReference>
<evidence type="ECO:0000256" key="2">
    <source>
        <dbReference type="ARBA" id="ARBA00001947"/>
    </source>
</evidence>
<dbReference type="GO" id="GO:0008270">
    <property type="term" value="F:zinc ion binding"/>
    <property type="evidence" value="ECO:0007669"/>
    <property type="project" value="UniProtKB-KW"/>
</dbReference>
<dbReference type="NCBIfam" id="TIGR00577">
    <property type="entry name" value="fpg"/>
    <property type="match status" value="1"/>
</dbReference>
<dbReference type="InterPro" id="IPR010979">
    <property type="entry name" value="Ribosomal_uS13-like_H2TH"/>
</dbReference>
<evidence type="ECO:0000256" key="1">
    <source>
        <dbReference type="ARBA" id="ARBA00001668"/>
    </source>
</evidence>
<evidence type="ECO:0000256" key="5">
    <source>
        <dbReference type="ARBA" id="ARBA00012024"/>
    </source>
</evidence>
<dbReference type="NCBIfam" id="NF002211">
    <property type="entry name" value="PRK01103.1"/>
    <property type="match status" value="1"/>
</dbReference>
<evidence type="ECO:0000256" key="19">
    <source>
        <dbReference type="ARBA" id="ARBA00044632"/>
    </source>
</evidence>
<organism evidence="23 24">
    <name type="scientific">Marvinbryantia formatexigens DSM 14469</name>
    <dbReference type="NCBI Taxonomy" id="478749"/>
    <lineage>
        <taxon>Bacteria</taxon>
        <taxon>Bacillati</taxon>
        <taxon>Bacillota</taxon>
        <taxon>Clostridia</taxon>
        <taxon>Lachnospirales</taxon>
        <taxon>Lachnospiraceae</taxon>
        <taxon>Marvinbryantia</taxon>
    </lineage>
</organism>
<evidence type="ECO:0000313" key="24">
    <source>
        <dbReference type="Proteomes" id="UP000005561"/>
    </source>
</evidence>
<dbReference type="GO" id="GO:0003690">
    <property type="term" value="F:double-stranded DNA binding"/>
    <property type="evidence" value="ECO:0007669"/>
    <property type="project" value="UniProtKB-ARBA"/>
</dbReference>
<keyword evidence="16" id="KW-0511">Multifunctional enzyme</keyword>
<dbReference type="GO" id="GO:0140078">
    <property type="term" value="F:class I DNA-(apurinic or apyrimidinic site) endonuclease activity"/>
    <property type="evidence" value="ECO:0007669"/>
    <property type="project" value="UniProtKB-EC"/>
</dbReference>
<dbReference type="PROSITE" id="PS51068">
    <property type="entry name" value="FPG_CAT"/>
    <property type="match status" value="1"/>
</dbReference>
<name>C6LL14_9FIRM</name>
<dbReference type="InterPro" id="IPR015887">
    <property type="entry name" value="DNA_glyclase_Znf_dom_DNA_BS"/>
</dbReference>
<reference evidence="23" key="1">
    <citation type="submission" date="2009-07" db="EMBL/GenBank/DDBJ databases">
        <authorList>
            <person name="Weinstock G."/>
            <person name="Sodergren E."/>
            <person name="Clifton S."/>
            <person name="Fulton L."/>
            <person name="Fulton B."/>
            <person name="Courtney L."/>
            <person name="Fronick C."/>
            <person name="Harrison M."/>
            <person name="Strong C."/>
            <person name="Farmer C."/>
            <person name="Delahaunty K."/>
            <person name="Markovic C."/>
            <person name="Hall O."/>
            <person name="Minx P."/>
            <person name="Tomlinson C."/>
            <person name="Mitreva M."/>
            <person name="Nelson J."/>
            <person name="Hou S."/>
            <person name="Wollam A."/>
            <person name="Pepin K.H."/>
            <person name="Johnson M."/>
            <person name="Bhonagiri V."/>
            <person name="Nash W.E."/>
            <person name="Warren W."/>
            <person name="Chinwalla A."/>
            <person name="Mardis E.R."/>
            <person name="Wilson R.K."/>
        </authorList>
    </citation>
    <scope>NUCLEOTIDE SEQUENCE [LARGE SCALE GENOMIC DNA]</scope>
    <source>
        <strain evidence="23">DSM 14469</strain>
    </source>
</reference>
<dbReference type="GO" id="GO:0006284">
    <property type="term" value="P:base-excision repair"/>
    <property type="evidence" value="ECO:0007669"/>
    <property type="project" value="InterPro"/>
</dbReference>
<evidence type="ECO:0000256" key="13">
    <source>
        <dbReference type="ARBA" id="ARBA00023125"/>
    </source>
</evidence>
<evidence type="ECO:0000313" key="23">
    <source>
        <dbReference type="EMBL" id="EET58633.1"/>
    </source>
</evidence>
<keyword evidence="11 23" id="KW-0378">Hydrolase</keyword>
<comment type="catalytic activity">
    <reaction evidence="1">
        <text>Hydrolysis of DNA containing ring-opened 7-methylguanine residues, releasing 2,6-diamino-4-hydroxy-5-(N-methyl)formamidopyrimidine.</text>
        <dbReference type="EC" id="3.2.2.23"/>
    </reaction>
</comment>
<evidence type="ECO:0000256" key="9">
    <source>
        <dbReference type="ARBA" id="ARBA00022763"/>
    </source>
</evidence>
<evidence type="ECO:0000256" key="4">
    <source>
        <dbReference type="ARBA" id="ARBA00011245"/>
    </source>
</evidence>
<accession>C6LL14</accession>
<dbReference type="InterPro" id="IPR020629">
    <property type="entry name" value="FPG_Glyclase"/>
</dbReference>
<feature type="domain" description="Formamidopyrimidine-DNA glycosylase catalytic" evidence="22">
    <location>
        <begin position="28"/>
        <end position="141"/>
    </location>
</feature>
<comment type="cofactor">
    <cofactor evidence="2">
        <name>Zn(2+)</name>
        <dbReference type="ChEBI" id="CHEBI:29105"/>
    </cofactor>
</comment>
<dbReference type="PANTHER" id="PTHR22993">
    <property type="entry name" value="FORMAMIDOPYRIMIDINE-DNA GLYCOSYLASE"/>
    <property type="match status" value="1"/>
</dbReference>
<evidence type="ECO:0000256" key="10">
    <source>
        <dbReference type="ARBA" id="ARBA00022771"/>
    </source>
</evidence>
<dbReference type="Proteomes" id="UP000005561">
    <property type="component" value="Unassembled WGS sequence"/>
</dbReference>
<protein>
    <recommendedName>
        <fullName evidence="7">Formamidopyrimidine-DNA glycosylase</fullName>
        <ecNumber evidence="5">3.2.2.23</ecNumber>
        <ecNumber evidence="6">4.2.99.18</ecNumber>
    </recommendedName>
    <alternativeName>
        <fullName evidence="18">DNA-(apurinic or apyrimidinic site) lyase MutM</fullName>
    </alternativeName>
</protein>
<evidence type="ECO:0000256" key="15">
    <source>
        <dbReference type="ARBA" id="ARBA00023239"/>
    </source>
</evidence>
<dbReference type="InterPro" id="IPR035937">
    <property type="entry name" value="FPG_N"/>
</dbReference>
<dbReference type="Pfam" id="PF06827">
    <property type="entry name" value="zf-FPG_IleRS"/>
    <property type="match status" value="1"/>
</dbReference>
<comment type="subunit">
    <text evidence="4">Monomer.</text>
</comment>
<dbReference type="EMBL" id="ACCL02000027">
    <property type="protein sequence ID" value="EET58633.1"/>
    <property type="molecule type" value="Genomic_DNA"/>
</dbReference>
<evidence type="ECO:0000256" key="11">
    <source>
        <dbReference type="ARBA" id="ARBA00022801"/>
    </source>
</evidence>
<comment type="catalytic activity">
    <reaction evidence="19">
        <text>2'-deoxyribonucleotide-(2'-deoxyribose 5'-phosphate)-2'-deoxyribonucleotide-DNA = a 3'-end 2'-deoxyribonucleotide-(2,3-dehydro-2,3-deoxyribose 5'-phosphate)-DNA + a 5'-end 5'-phospho-2'-deoxyribonucleoside-DNA + H(+)</text>
        <dbReference type="Rhea" id="RHEA:66592"/>
        <dbReference type="Rhea" id="RHEA-COMP:13180"/>
        <dbReference type="Rhea" id="RHEA-COMP:16897"/>
        <dbReference type="Rhea" id="RHEA-COMP:17067"/>
        <dbReference type="ChEBI" id="CHEBI:15378"/>
        <dbReference type="ChEBI" id="CHEBI:136412"/>
        <dbReference type="ChEBI" id="CHEBI:157695"/>
        <dbReference type="ChEBI" id="CHEBI:167181"/>
        <dbReference type="EC" id="4.2.99.18"/>
    </reaction>
</comment>
<dbReference type="SUPFAM" id="SSF57716">
    <property type="entry name" value="Glucocorticoid receptor-like (DNA-binding domain)"/>
    <property type="match status" value="1"/>
</dbReference>
<dbReference type="SMART" id="SM00898">
    <property type="entry name" value="Fapy_DNA_glyco"/>
    <property type="match status" value="1"/>
</dbReference>
<keyword evidence="9" id="KW-0227">DNA damage</keyword>
<evidence type="ECO:0000256" key="6">
    <source>
        <dbReference type="ARBA" id="ARBA00012720"/>
    </source>
</evidence>
<keyword evidence="15" id="KW-0456">Lyase</keyword>
<keyword evidence="17 23" id="KW-0326">Glycosidase</keyword>
<dbReference type="InterPro" id="IPR010663">
    <property type="entry name" value="Znf_FPG/IleRS"/>
</dbReference>
<keyword evidence="12" id="KW-0862">Zinc</keyword>
<dbReference type="SUPFAM" id="SSF46946">
    <property type="entry name" value="S13-like H2TH domain"/>
    <property type="match status" value="1"/>
</dbReference>
<evidence type="ECO:0000256" key="17">
    <source>
        <dbReference type="ARBA" id="ARBA00023295"/>
    </source>
</evidence>
<dbReference type="EC" id="3.2.2.23" evidence="5"/>
<keyword evidence="24" id="KW-1185">Reference proteome</keyword>
<dbReference type="InterPro" id="IPR015886">
    <property type="entry name" value="H2TH_FPG"/>
</dbReference>
<evidence type="ECO:0000256" key="8">
    <source>
        <dbReference type="ARBA" id="ARBA00022723"/>
    </source>
</evidence>
<comment type="similarity">
    <text evidence="3">Belongs to the FPG family.</text>
</comment>
<dbReference type="EC" id="4.2.99.18" evidence="6"/>
<dbReference type="PROSITE" id="PS51066">
    <property type="entry name" value="ZF_FPG_2"/>
    <property type="match status" value="1"/>
</dbReference>
<evidence type="ECO:0000256" key="14">
    <source>
        <dbReference type="ARBA" id="ARBA00023204"/>
    </source>
</evidence>
<keyword evidence="8" id="KW-0479">Metal-binding</keyword>
<evidence type="ECO:0000256" key="7">
    <source>
        <dbReference type="ARBA" id="ARBA00016240"/>
    </source>
</evidence>
<evidence type="ECO:0000259" key="22">
    <source>
        <dbReference type="PROSITE" id="PS51068"/>
    </source>
</evidence>
<dbReference type="PANTHER" id="PTHR22993:SF9">
    <property type="entry name" value="FORMAMIDOPYRIMIDINE-DNA GLYCOSYLASE"/>
    <property type="match status" value="1"/>
</dbReference>
<keyword evidence="13" id="KW-0238">DNA-binding</keyword>
<dbReference type="Gene3D" id="3.20.190.10">
    <property type="entry name" value="MutM-like, N-terminal"/>
    <property type="match status" value="1"/>
</dbReference>
<dbReference type="CDD" id="cd08966">
    <property type="entry name" value="EcFpg-like_N"/>
    <property type="match status" value="1"/>
</dbReference>
<proteinExistence type="inferred from homology"/>
<dbReference type="SMART" id="SM01232">
    <property type="entry name" value="H2TH"/>
    <property type="match status" value="1"/>
</dbReference>
<dbReference type="PROSITE" id="PS01242">
    <property type="entry name" value="ZF_FPG_1"/>
    <property type="match status" value="1"/>
</dbReference>
<dbReference type="Pfam" id="PF01149">
    <property type="entry name" value="Fapy_DNA_glyco"/>
    <property type="match status" value="1"/>
</dbReference>
<evidence type="ECO:0000256" key="20">
    <source>
        <dbReference type="PROSITE-ProRule" id="PRU00391"/>
    </source>
</evidence>
<keyword evidence="10 20" id="KW-0863">Zinc-finger</keyword>
<comment type="caution">
    <text evidence="23">The sequence shown here is derived from an EMBL/GenBank/DDBJ whole genome shotgun (WGS) entry which is preliminary data.</text>
</comment>
<dbReference type="GO" id="GO:0003684">
    <property type="term" value="F:damaged DNA binding"/>
    <property type="evidence" value="ECO:0007669"/>
    <property type="project" value="InterPro"/>
</dbReference>
<dbReference type="Pfam" id="PF06831">
    <property type="entry name" value="H2TH"/>
    <property type="match status" value="1"/>
</dbReference>
<dbReference type="FunFam" id="1.10.8.50:FF:000003">
    <property type="entry name" value="Formamidopyrimidine-DNA glycosylase"/>
    <property type="match status" value="1"/>
</dbReference>
<dbReference type="STRING" id="168384.SAMN05660368_02486"/>
<gene>
    <name evidence="23" type="primary">mutM</name>
    <name evidence="23" type="ORF">BRYFOR_09361</name>
</gene>
<dbReference type="SUPFAM" id="SSF81624">
    <property type="entry name" value="N-terminal domain of MutM-like DNA repair proteins"/>
    <property type="match status" value="1"/>
</dbReference>
<dbReference type="Gene3D" id="1.10.8.50">
    <property type="match status" value="1"/>
</dbReference>
<evidence type="ECO:0000256" key="18">
    <source>
        <dbReference type="ARBA" id="ARBA00030638"/>
    </source>
</evidence>
<evidence type="ECO:0000256" key="16">
    <source>
        <dbReference type="ARBA" id="ARBA00023268"/>
    </source>
</evidence>
<evidence type="ECO:0000259" key="21">
    <source>
        <dbReference type="PROSITE" id="PS51066"/>
    </source>
</evidence>
<evidence type="ECO:0000256" key="3">
    <source>
        <dbReference type="ARBA" id="ARBA00009409"/>
    </source>
</evidence>
<feature type="domain" description="FPG-type" evidence="21">
    <location>
        <begin position="266"/>
        <end position="300"/>
    </location>
</feature>
<dbReference type="GO" id="GO:0034039">
    <property type="term" value="F:8-oxo-7,8-dihydroguanine DNA N-glycosylase activity"/>
    <property type="evidence" value="ECO:0007669"/>
    <property type="project" value="TreeGrafter"/>
</dbReference>
<dbReference type="InterPro" id="IPR000214">
    <property type="entry name" value="Znf_DNA_glyclase/AP_lyase"/>
</dbReference>
<evidence type="ECO:0000256" key="12">
    <source>
        <dbReference type="ARBA" id="ARBA00022833"/>
    </source>
</evidence>
<keyword evidence="14" id="KW-0234">DNA repair</keyword>
<dbReference type="eggNOG" id="COG0266">
    <property type="taxonomic scope" value="Bacteria"/>
</dbReference>
<dbReference type="AlphaFoldDB" id="C6LL14"/>